<dbReference type="EMBL" id="LSMT01002186">
    <property type="protein sequence ID" value="PFX11587.1"/>
    <property type="molecule type" value="Genomic_DNA"/>
</dbReference>
<reference evidence="3" key="1">
    <citation type="journal article" date="2017" name="bioRxiv">
        <title>Comparative analysis of the genomes of Stylophora pistillata and Acropora digitifera provides evidence for extensive differences between species of corals.</title>
        <authorList>
            <person name="Voolstra C.R."/>
            <person name="Li Y."/>
            <person name="Liew Y.J."/>
            <person name="Baumgarten S."/>
            <person name="Zoccola D."/>
            <person name="Flot J.-F."/>
            <person name="Tambutte S."/>
            <person name="Allemand D."/>
            <person name="Aranda M."/>
        </authorList>
    </citation>
    <scope>NUCLEOTIDE SEQUENCE [LARGE SCALE GENOMIC DNA]</scope>
</reference>
<name>A0A2B4R5E5_STYPI</name>
<evidence type="ECO:0000313" key="2">
    <source>
        <dbReference type="EMBL" id="PFX11587.1"/>
    </source>
</evidence>
<dbReference type="Proteomes" id="UP000225706">
    <property type="component" value="Unassembled WGS sequence"/>
</dbReference>
<evidence type="ECO:0000313" key="3">
    <source>
        <dbReference type="Proteomes" id="UP000225706"/>
    </source>
</evidence>
<dbReference type="InterPro" id="IPR041249">
    <property type="entry name" value="HEPN_DZIP3"/>
</dbReference>
<protein>
    <submittedName>
        <fullName evidence="2">E3 ubiquitin-protein ligase DZIP3</fullName>
    </submittedName>
</protein>
<dbReference type="Pfam" id="PF18738">
    <property type="entry name" value="HEPN_DZIP3"/>
    <property type="match status" value="1"/>
</dbReference>
<comment type="caution">
    <text evidence="2">The sequence shown here is derived from an EMBL/GenBank/DDBJ whole genome shotgun (WGS) entry which is preliminary data.</text>
</comment>
<keyword evidence="3" id="KW-1185">Reference proteome</keyword>
<dbReference type="AlphaFoldDB" id="A0A2B4R5E5"/>
<proteinExistence type="predicted"/>
<dbReference type="STRING" id="50429.A0A2B4R5E5"/>
<organism evidence="2 3">
    <name type="scientific">Stylophora pistillata</name>
    <name type="common">Smooth cauliflower coral</name>
    <dbReference type="NCBI Taxonomy" id="50429"/>
    <lineage>
        <taxon>Eukaryota</taxon>
        <taxon>Metazoa</taxon>
        <taxon>Cnidaria</taxon>
        <taxon>Anthozoa</taxon>
        <taxon>Hexacorallia</taxon>
        <taxon>Scleractinia</taxon>
        <taxon>Astrocoeniina</taxon>
        <taxon>Pocilloporidae</taxon>
        <taxon>Stylophora</taxon>
    </lineage>
</organism>
<feature type="domain" description="DZIP3-like HEPN" evidence="1">
    <location>
        <begin position="4"/>
        <end position="119"/>
    </location>
</feature>
<sequence>MSFTQRGKLYPTVPSSVSSANFDVVLLHGLLRNICALTPPRTGWDSLPLNLDFSKDANIVRLKYFNDDVYSHANQASVDDATFNIYWQDISAAKVVLGGFGYRSAIGKLKNKCMDPPMEVKVKKMMREIQDQCRQLDFRAALAFRGHRLLKHAIGVPGVITQDFCGAICFMEPNCVSYNILESSDSPPITRCELNDATHFEHPDDLVSSPNST</sequence>
<evidence type="ECO:0000259" key="1">
    <source>
        <dbReference type="Pfam" id="PF18738"/>
    </source>
</evidence>
<accession>A0A2B4R5E5</accession>
<dbReference type="OrthoDB" id="5958466at2759"/>
<gene>
    <name evidence="2" type="primary">Dzip3</name>
    <name evidence="2" type="ORF">AWC38_SpisGene24621</name>
</gene>